<name>C3KKH6_SINFN</name>
<protein>
    <recommendedName>
        <fullName evidence="4">Thiol-disulphide oxidoreductase DCC</fullName>
    </recommendedName>
</protein>
<dbReference type="GO" id="GO:0015035">
    <property type="term" value="F:protein-disulfide reductase activity"/>
    <property type="evidence" value="ECO:0007669"/>
    <property type="project" value="InterPro"/>
</dbReference>
<evidence type="ECO:0000256" key="1">
    <source>
        <dbReference type="SAM" id="Phobius"/>
    </source>
</evidence>
<keyword evidence="2" id="KW-0614">Plasmid</keyword>
<dbReference type="HOGENOM" id="CLU_092206_1_0_5"/>
<dbReference type="OrthoDB" id="9785438at2"/>
<evidence type="ECO:0000313" key="2">
    <source>
        <dbReference type="EMBL" id="ACP22912.1"/>
    </source>
</evidence>
<gene>
    <name evidence="2" type="ordered locus">NGR_b14610</name>
</gene>
<proteinExistence type="predicted"/>
<dbReference type="KEGG" id="rhi:NGR_b14610"/>
<evidence type="ECO:0008006" key="4">
    <source>
        <dbReference type="Google" id="ProtNLM"/>
    </source>
</evidence>
<geneLocation type="plasmid" evidence="3">
    <name>sym pNGR234b</name>
</geneLocation>
<keyword evidence="3" id="KW-1185">Reference proteome</keyword>
<keyword evidence="1" id="KW-0812">Transmembrane</keyword>
<organism evidence="2 3">
    <name type="scientific">Sinorhizobium fredii (strain NBRC 101917 / NGR234)</name>
    <dbReference type="NCBI Taxonomy" id="394"/>
    <lineage>
        <taxon>Bacteria</taxon>
        <taxon>Pseudomonadati</taxon>
        <taxon>Pseudomonadota</taxon>
        <taxon>Alphaproteobacteria</taxon>
        <taxon>Hyphomicrobiales</taxon>
        <taxon>Rhizobiaceae</taxon>
        <taxon>Sinorhizobium/Ensifer group</taxon>
        <taxon>Sinorhizobium</taxon>
    </lineage>
</organism>
<dbReference type="PANTHER" id="PTHR33639">
    <property type="entry name" value="THIOL-DISULFIDE OXIDOREDUCTASE DCC"/>
    <property type="match status" value="1"/>
</dbReference>
<dbReference type="AlphaFoldDB" id="C3KKH6"/>
<reference evidence="3" key="1">
    <citation type="journal article" date="2004" name="J. Bacteriol.">
        <title>An evolutionary hot spot: the pNGR234b replicon of Rhizobium sp. strain NGR234.</title>
        <authorList>
            <person name="Streit W.R."/>
            <person name="Schmitz R.A."/>
            <person name="Perret X."/>
            <person name="Staehelin C."/>
            <person name="Deakin W.J."/>
            <person name="Raasch C."/>
            <person name="Liesegang H."/>
            <person name="Broughton W.J."/>
        </authorList>
    </citation>
    <scope>NUCLEOTIDE SEQUENCE [LARGE SCALE GENOMIC DNA]</scope>
    <source>
        <strain evidence="3">NBRC 101917 / NGR234</strain>
    </source>
</reference>
<keyword evidence="1" id="KW-0472">Membrane</keyword>
<dbReference type="InterPro" id="IPR007263">
    <property type="entry name" value="DCC1-like"/>
</dbReference>
<evidence type="ECO:0000313" key="3">
    <source>
        <dbReference type="Proteomes" id="UP000001054"/>
    </source>
</evidence>
<keyword evidence="1" id="KW-1133">Transmembrane helix</keyword>
<dbReference type="Proteomes" id="UP000001054">
    <property type="component" value="Plasmid pNGR234b"/>
</dbReference>
<dbReference type="InterPro" id="IPR052927">
    <property type="entry name" value="DCC_oxidoreductase"/>
</dbReference>
<sequence>MTDYSYRNDPAVPPFPDDKPVFVFDGECGFCSAWVKFALKRDMRRRYRFLAAQSEIGAALYRHYGLDECLYETSLFLENGRPYLRVNGIIRLLAGLGWTACHALGLIPRLWADALYDHIARNRYRIARKSTSCFLPNPADADRFIQPVARNNR</sequence>
<dbReference type="RefSeq" id="WP_015887552.1">
    <property type="nucleotide sequence ID" value="NC_012586.1"/>
</dbReference>
<dbReference type="PANTHER" id="PTHR33639:SF2">
    <property type="entry name" value="DUF393 DOMAIN-CONTAINING PROTEIN"/>
    <property type="match status" value="1"/>
</dbReference>
<dbReference type="Pfam" id="PF04134">
    <property type="entry name" value="DCC1-like"/>
    <property type="match status" value="1"/>
</dbReference>
<accession>C3KKH6</accession>
<reference evidence="2 3" key="2">
    <citation type="journal article" date="2009" name="Appl. Environ. Microbiol.">
        <title>Rhizobium sp. strain NGR234 possesses a remarkable number of secretion systems.</title>
        <authorList>
            <person name="Schmeisser C."/>
            <person name="Liesegang H."/>
            <person name="Krysciak D."/>
            <person name="Bakkou N."/>
            <person name="Le Quere A."/>
            <person name="Wollherr A."/>
            <person name="Heinemeyer I."/>
            <person name="Morgenstern B."/>
            <person name="Pommerening-Roeser A."/>
            <person name="Flores M."/>
            <person name="Palacios R."/>
            <person name="Brenner S."/>
            <person name="Gottschalk G."/>
            <person name="Schmitz R.A."/>
            <person name="Broughton W.J."/>
            <person name="Perret X."/>
            <person name="Strittmatter A.W."/>
            <person name="Streit W.R."/>
        </authorList>
    </citation>
    <scope>NUCLEOTIDE SEQUENCE [LARGE SCALE GENOMIC DNA]</scope>
    <source>
        <strain evidence="3">NBRC 101917 / NGR234</strain>
    </source>
</reference>
<dbReference type="EMBL" id="CP000874">
    <property type="protein sequence ID" value="ACP22912.1"/>
    <property type="molecule type" value="Genomic_DNA"/>
</dbReference>
<feature type="transmembrane region" description="Helical" evidence="1">
    <location>
        <begin position="20"/>
        <end position="39"/>
    </location>
</feature>